<sequence length="85" mass="9947">MLKMDLRTILALTLASREQGATPADLRHLFSQSKRTRRTHYLIRRLTREGYLQRRGDAYHATPRAQQLLEYVRQTVCAHTPIATR</sequence>
<evidence type="ECO:0000313" key="1">
    <source>
        <dbReference type="EMBL" id="PSO06793.1"/>
    </source>
</evidence>
<dbReference type="Proteomes" id="UP000242015">
    <property type="component" value="Unassembled WGS sequence"/>
</dbReference>
<proteinExistence type="predicted"/>
<accession>A0A2R6C7B7</accession>
<reference evidence="1 2" key="1">
    <citation type="submission" date="2017-04" db="EMBL/GenBank/DDBJ databases">
        <title>Novel microbial lineages endemic to geothermal iron-oxide mats fill important gaps in the evolutionary history of Archaea.</title>
        <authorList>
            <person name="Jay Z.J."/>
            <person name="Beam J.P."/>
            <person name="Dlakic M."/>
            <person name="Rusch D.B."/>
            <person name="Kozubal M.A."/>
            <person name="Inskeep W.P."/>
        </authorList>
    </citation>
    <scope>NUCLEOTIDE SEQUENCE [LARGE SCALE GENOMIC DNA]</scope>
    <source>
        <strain evidence="1">BE_D</strain>
    </source>
</reference>
<dbReference type="SUPFAM" id="SSF46785">
    <property type="entry name" value="Winged helix' DNA-binding domain"/>
    <property type="match status" value="1"/>
</dbReference>
<evidence type="ECO:0008006" key="3">
    <source>
        <dbReference type="Google" id="ProtNLM"/>
    </source>
</evidence>
<dbReference type="Gene3D" id="1.10.10.10">
    <property type="entry name" value="Winged helix-like DNA-binding domain superfamily/Winged helix DNA-binding domain"/>
    <property type="match status" value="1"/>
</dbReference>
<dbReference type="InterPro" id="IPR036388">
    <property type="entry name" value="WH-like_DNA-bd_sf"/>
</dbReference>
<evidence type="ECO:0000313" key="2">
    <source>
        <dbReference type="Proteomes" id="UP000242015"/>
    </source>
</evidence>
<dbReference type="EMBL" id="NEXF01000398">
    <property type="protein sequence ID" value="PSO06793.1"/>
    <property type="molecule type" value="Genomic_DNA"/>
</dbReference>
<dbReference type="AlphaFoldDB" id="A0A2R6C7B7"/>
<dbReference type="InterPro" id="IPR036390">
    <property type="entry name" value="WH_DNA-bd_sf"/>
</dbReference>
<protein>
    <recommendedName>
        <fullName evidence="3">ArnR1-like winged helix-turn-helix domain-containing protein</fullName>
    </recommendedName>
</protein>
<comment type="caution">
    <text evidence="1">The sequence shown here is derived from an EMBL/GenBank/DDBJ whole genome shotgun (WGS) entry which is preliminary data.</text>
</comment>
<name>A0A2R6C7B7_9ARCH</name>
<organism evidence="1 2">
    <name type="scientific">Candidatus Marsarchaeota G2 archaeon BE_D</name>
    <dbReference type="NCBI Taxonomy" id="1978158"/>
    <lineage>
        <taxon>Archaea</taxon>
        <taxon>Candidatus Marsarchaeota</taxon>
        <taxon>Candidatus Marsarchaeota group 2</taxon>
    </lineage>
</organism>
<gene>
    <name evidence="1" type="ORF">B9Q04_14235</name>
</gene>